<dbReference type="PANTHER" id="PTHR33867">
    <property type="entry name" value="RIBOSOME MATURATION FACTOR RIMP"/>
    <property type="match status" value="1"/>
</dbReference>
<evidence type="ECO:0000256" key="3">
    <source>
        <dbReference type="HAMAP-Rule" id="MF_01077"/>
    </source>
</evidence>
<feature type="domain" description="Ribosome maturation factor RimP C-terminal" evidence="5">
    <location>
        <begin position="87"/>
        <end position="156"/>
    </location>
</feature>
<dbReference type="CDD" id="cd01734">
    <property type="entry name" value="YlxS_C"/>
    <property type="match status" value="1"/>
</dbReference>
<keyword evidence="7" id="KW-1185">Reference proteome</keyword>
<evidence type="ECO:0000256" key="2">
    <source>
        <dbReference type="ARBA" id="ARBA00022517"/>
    </source>
</evidence>
<dbReference type="Pfam" id="PF17384">
    <property type="entry name" value="DUF150_C"/>
    <property type="match status" value="1"/>
</dbReference>
<dbReference type="Pfam" id="PF02576">
    <property type="entry name" value="RimP_N"/>
    <property type="match status" value="1"/>
</dbReference>
<dbReference type="NCBIfam" id="NF000928">
    <property type="entry name" value="PRK00092.1-2"/>
    <property type="match status" value="1"/>
</dbReference>
<dbReference type="InterPro" id="IPR028989">
    <property type="entry name" value="RimP_N"/>
</dbReference>
<proteinExistence type="inferred from homology"/>
<dbReference type="HAMAP" id="MF_01077">
    <property type="entry name" value="RimP"/>
    <property type="match status" value="1"/>
</dbReference>
<evidence type="ECO:0000313" key="6">
    <source>
        <dbReference type="EMBL" id="SDJ01148.1"/>
    </source>
</evidence>
<evidence type="ECO:0000256" key="1">
    <source>
        <dbReference type="ARBA" id="ARBA00022490"/>
    </source>
</evidence>
<comment type="function">
    <text evidence="3">Required for maturation of 30S ribosomal subunits.</text>
</comment>
<feature type="domain" description="Ribosome maturation factor RimP N-terminal" evidence="4">
    <location>
        <begin position="12"/>
        <end position="84"/>
    </location>
</feature>
<dbReference type="PANTHER" id="PTHR33867:SF1">
    <property type="entry name" value="RIBOSOME MATURATION FACTOR RIMP"/>
    <property type="match status" value="1"/>
</dbReference>
<dbReference type="GO" id="GO:0005829">
    <property type="term" value="C:cytosol"/>
    <property type="evidence" value="ECO:0007669"/>
    <property type="project" value="TreeGrafter"/>
</dbReference>
<dbReference type="Gene3D" id="2.30.30.180">
    <property type="entry name" value="Ribosome maturation factor RimP, C-terminal domain"/>
    <property type="match status" value="1"/>
</dbReference>
<gene>
    <name evidence="3" type="primary">rimP</name>
    <name evidence="6" type="ORF">SAMN04490247_0467</name>
</gene>
<organism evidence="6 7">
    <name type="scientific">Salimicrobium halophilum</name>
    <dbReference type="NCBI Taxonomy" id="86666"/>
    <lineage>
        <taxon>Bacteria</taxon>
        <taxon>Bacillati</taxon>
        <taxon>Bacillota</taxon>
        <taxon>Bacilli</taxon>
        <taxon>Bacillales</taxon>
        <taxon>Bacillaceae</taxon>
        <taxon>Salimicrobium</taxon>
    </lineage>
</organism>
<dbReference type="Gene3D" id="3.30.300.70">
    <property type="entry name" value="RimP-like superfamily, N-terminal"/>
    <property type="match status" value="1"/>
</dbReference>
<name>A0A1G8Q971_9BACI</name>
<dbReference type="SUPFAM" id="SSF75420">
    <property type="entry name" value="YhbC-like, N-terminal domain"/>
    <property type="match status" value="1"/>
</dbReference>
<dbReference type="GO" id="GO:0000028">
    <property type="term" value="P:ribosomal small subunit assembly"/>
    <property type="evidence" value="ECO:0007669"/>
    <property type="project" value="TreeGrafter"/>
</dbReference>
<dbReference type="SUPFAM" id="SSF74942">
    <property type="entry name" value="YhbC-like, C-terminal domain"/>
    <property type="match status" value="1"/>
</dbReference>
<dbReference type="InterPro" id="IPR036847">
    <property type="entry name" value="RimP_C_sf"/>
</dbReference>
<dbReference type="GO" id="GO:0006412">
    <property type="term" value="P:translation"/>
    <property type="evidence" value="ECO:0007669"/>
    <property type="project" value="TreeGrafter"/>
</dbReference>
<comment type="similarity">
    <text evidence="3">Belongs to the RimP family.</text>
</comment>
<dbReference type="EMBL" id="FNEV01000001">
    <property type="protein sequence ID" value="SDJ01148.1"/>
    <property type="molecule type" value="Genomic_DNA"/>
</dbReference>
<dbReference type="Proteomes" id="UP000199225">
    <property type="component" value="Unassembled WGS sequence"/>
</dbReference>
<dbReference type="InterPro" id="IPR003728">
    <property type="entry name" value="Ribosome_maturation_RimP"/>
</dbReference>
<protein>
    <recommendedName>
        <fullName evidence="3">Ribosome maturation factor RimP</fullName>
    </recommendedName>
</protein>
<accession>A0A1G8Q971</accession>
<keyword evidence="1 3" id="KW-0963">Cytoplasm</keyword>
<evidence type="ECO:0000313" key="7">
    <source>
        <dbReference type="Proteomes" id="UP000199225"/>
    </source>
</evidence>
<reference evidence="7" key="1">
    <citation type="submission" date="2016-10" db="EMBL/GenBank/DDBJ databases">
        <authorList>
            <person name="Varghese N."/>
            <person name="Submissions S."/>
        </authorList>
    </citation>
    <scope>NUCLEOTIDE SEQUENCE [LARGE SCALE GENOMIC DNA]</scope>
    <source>
        <strain evidence="7">DSM 4771</strain>
    </source>
</reference>
<dbReference type="OrthoDB" id="9805006at2"/>
<evidence type="ECO:0000259" key="5">
    <source>
        <dbReference type="Pfam" id="PF17384"/>
    </source>
</evidence>
<sequence>MSQDVIKVAERLVMPILQDLDAELVDVVFEQEGKNWFLRVFIDKEEGIDIEECGIVSERLSEQLDKEDPIEYPYFLDVSSPGAERPLKKKEDFLKYVGEYVYMKLYEPVDGEKEFEGTLRSFSADIAEVEIRIKTRRKTLEVPFDKIAKAHLAVTFN</sequence>
<dbReference type="RefSeq" id="WP_093191599.1">
    <property type="nucleotide sequence ID" value="NZ_FNEV01000001.1"/>
</dbReference>
<dbReference type="AlphaFoldDB" id="A0A1G8Q971"/>
<comment type="subcellular location">
    <subcellularLocation>
        <location evidence="3">Cytoplasm</location>
    </subcellularLocation>
</comment>
<dbReference type="InterPro" id="IPR028998">
    <property type="entry name" value="RimP_C"/>
</dbReference>
<evidence type="ECO:0000259" key="4">
    <source>
        <dbReference type="Pfam" id="PF02576"/>
    </source>
</evidence>
<dbReference type="FunFam" id="3.30.300.70:FF:000001">
    <property type="entry name" value="Ribosome maturation factor RimP"/>
    <property type="match status" value="1"/>
</dbReference>
<dbReference type="InterPro" id="IPR035956">
    <property type="entry name" value="RimP_N_sf"/>
</dbReference>
<keyword evidence="2 3" id="KW-0690">Ribosome biogenesis</keyword>
<dbReference type="STRING" id="86666.SAMN04490247_0467"/>